<reference evidence="2" key="1">
    <citation type="submission" date="2020-07" db="EMBL/GenBank/DDBJ databases">
        <authorList>
            <person name="Lin J."/>
        </authorList>
    </citation>
    <scope>NUCLEOTIDE SEQUENCE</scope>
</reference>
<name>A0A6V7QEW3_ANACO</name>
<dbReference type="CDD" id="cd01650">
    <property type="entry name" value="RT_nLTR_like"/>
    <property type="match status" value="1"/>
</dbReference>
<dbReference type="InterPro" id="IPR000477">
    <property type="entry name" value="RT_dom"/>
</dbReference>
<dbReference type="SUPFAM" id="SSF56672">
    <property type="entry name" value="DNA/RNA polymerases"/>
    <property type="match status" value="1"/>
</dbReference>
<feature type="domain" description="Reverse transcriptase" evidence="1">
    <location>
        <begin position="1"/>
        <end position="219"/>
    </location>
</feature>
<dbReference type="AlphaFoldDB" id="A0A6V7QEW3"/>
<dbReference type="Pfam" id="PF00078">
    <property type="entry name" value="RVT_1"/>
    <property type="match status" value="1"/>
</dbReference>
<organism evidence="2">
    <name type="scientific">Ananas comosus var. bracteatus</name>
    <name type="common">red pineapple</name>
    <dbReference type="NCBI Taxonomy" id="296719"/>
    <lineage>
        <taxon>Eukaryota</taxon>
        <taxon>Viridiplantae</taxon>
        <taxon>Streptophyta</taxon>
        <taxon>Embryophyta</taxon>
        <taxon>Tracheophyta</taxon>
        <taxon>Spermatophyta</taxon>
        <taxon>Magnoliopsida</taxon>
        <taxon>Liliopsida</taxon>
        <taxon>Poales</taxon>
        <taxon>Bromeliaceae</taxon>
        <taxon>Bromelioideae</taxon>
        <taxon>Ananas</taxon>
    </lineage>
</organism>
<accession>A0A6V7QEW3</accession>
<dbReference type="PANTHER" id="PTHR33116:SF78">
    <property type="entry name" value="OS12G0587133 PROTEIN"/>
    <property type="match status" value="1"/>
</dbReference>
<gene>
    <name evidence="2" type="ORF">CB5_LOCUS24894</name>
</gene>
<dbReference type="EMBL" id="LR862135">
    <property type="protein sequence ID" value="CAD1841683.1"/>
    <property type="molecule type" value="Genomic_DNA"/>
</dbReference>
<dbReference type="InterPro" id="IPR043502">
    <property type="entry name" value="DNA/RNA_pol_sf"/>
</dbReference>
<dbReference type="PANTHER" id="PTHR33116">
    <property type="entry name" value="REVERSE TRANSCRIPTASE ZINC-BINDING DOMAIN-CONTAINING PROTEIN-RELATED-RELATED"/>
    <property type="match status" value="1"/>
</dbReference>
<dbReference type="PROSITE" id="PS50878">
    <property type="entry name" value="RT_POL"/>
    <property type="match status" value="1"/>
</dbReference>
<dbReference type="Pfam" id="PF13966">
    <property type="entry name" value="zf-RVT"/>
    <property type="match status" value="1"/>
</dbReference>
<sequence>MPPKQDQAAFIKGRHILDNFFCAHILTHHLKATNTPAAILKIDFQRAFDHIKWSFLQDLLLSRGFGQRWNNWISVLLGSNSSAVLLNGVPGKSFAHKKGLRQGDPLSPLLFVLCIDVLFRLVDKAVLSDHLPAVGIGDAKVHSLHFADDVLLFFDGSIRSATIIKSILDAFSECSGLKINFNKSTLTPINIADEQAAGISTIFNCPLQPFPLSYLGLPLSPKNLRRADYLPLIENIDKRLAGWKCASLSRGGRLILLNSVLSSLPTYFCSVFALPSWVINEIDKIRRGFFWKGKNKTNGFHCLASWNQVCRPLNVGGVGIRKLQVANSALLMKSLWKYYTSPSLPWVTLLKQKHYKRRPAAIAKSAPKGCCPIWRGIFKMQAPFLISIDFILHDGIETPFWIGRWSGHTSLRNRFPNLYEASTNTRLSVNRWCRRFANLQNLGFDFPLNYKEDLELQQLSPMVNTLVLSPDISDSILWRWTGDDKFSIKSASDFLLYDGLNNCSLPFLWNLKVPLRVKLFIWLAVRNKVLTTDNLMKRGWHGPTICVLCNLEGESLTHILFSCSFASSVWNCIMPPAGLNFTGTRSMVEGLDARWTRMRRSAPAKYQNYIDLTFAAFCWEIWKERNRRIFENRQVRFDILGRTILETVYFWNVVLARSKP</sequence>
<evidence type="ECO:0000259" key="1">
    <source>
        <dbReference type="PROSITE" id="PS50878"/>
    </source>
</evidence>
<evidence type="ECO:0000313" key="2">
    <source>
        <dbReference type="EMBL" id="CAD1841683.1"/>
    </source>
</evidence>
<protein>
    <recommendedName>
        <fullName evidence="1">Reverse transcriptase domain-containing protein</fullName>
    </recommendedName>
</protein>
<proteinExistence type="predicted"/>
<dbReference type="InterPro" id="IPR026960">
    <property type="entry name" value="RVT-Znf"/>
</dbReference>